<evidence type="ECO:0000259" key="2">
    <source>
        <dbReference type="Pfam" id="PF04991"/>
    </source>
</evidence>
<dbReference type="AlphaFoldDB" id="A0A915KN61"/>
<feature type="domain" description="LicD/FKTN/FKRP nucleotidyltransferase" evidence="2">
    <location>
        <begin position="71"/>
        <end position="139"/>
    </location>
</feature>
<keyword evidence="1" id="KW-1133">Transmembrane helix</keyword>
<proteinExistence type="predicted"/>
<dbReference type="PANTHER" id="PTHR13627">
    <property type="entry name" value="FUKUTIN RELATED PROTEIN"/>
    <property type="match status" value="1"/>
</dbReference>
<sequence>MARFKSQLLKLSRRRTLFFLLILFVCCFLFWSLIKLNDYQLTLSRRCVKNAEEERYQLNLLVEGDKILSALNITHFLCYGTLWAALRRGKLLPWKRNVDFCILNEDLAEYDELYFRRNFFRQGFDIEYKATEGYYIVRPKKVEYHYGSLRLHLFEKRPNLKIIRRIGIKYRLLPDTSESIHSFPSRLIKSPINTLSLSNLKFPAPREGIEIQKYHYKNDWWIEIKPEECK</sequence>
<keyword evidence="1" id="KW-0472">Membrane</keyword>
<dbReference type="Pfam" id="PF04991">
    <property type="entry name" value="LicD"/>
    <property type="match status" value="1"/>
</dbReference>
<keyword evidence="1" id="KW-0812">Transmembrane</keyword>
<dbReference type="OMA" id="HTCNMTE"/>
<dbReference type="InterPro" id="IPR052613">
    <property type="entry name" value="LicD_transferase"/>
</dbReference>
<keyword evidence="3" id="KW-1185">Reference proteome</keyword>
<protein>
    <recommendedName>
        <fullName evidence="2">LicD/FKTN/FKRP nucleotidyltransferase domain-containing protein</fullName>
    </recommendedName>
</protein>
<feature type="transmembrane region" description="Helical" evidence="1">
    <location>
        <begin position="16"/>
        <end position="34"/>
    </location>
</feature>
<organism evidence="3 4">
    <name type="scientific">Romanomermis culicivorax</name>
    <name type="common">Nematode worm</name>
    <dbReference type="NCBI Taxonomy" id="13658"/>
    <lineage>
        <taxon>Eukaryota</taxon>
        <taxon>Metazoa</taxon>
        <taxon>Ecdysozoa</taxon>
        <taxon>Nematoda</taxon>
        <taxon>Enoplea</taxon>
        <taxon>Dorylaimia</taxon>
        <taxon>Mermithida</taxon>
        <taxon>Mermithoidea</taxon>
        <taxon>Mermithidae</taxon>
        <taxon>Romanomermis</taxon>
    </lineage>
</organism>
<evidence type="ECO:0000313" key="4">
    <source>
        <dbReference type="WBParaSite" id="nRc.2.0.1.t40226-RA"/>
    </source>
</evidence>
<dbReference type="InterPro" id="IPR007074">
    <property type="entry name" value="LicD/FKTN/FKRP_NTP_transf"/>
</dbReference>
<reference evidence="4" key="1">
    <citation type="submission" date="2022-11" db="UniProtKB">
        <authorList>
            <consortium name="WormBaseParasite"/>
        </authorList>
    </citation>
    <scope>IDENTIFICATION</scope>
</reference>
<dbReference type="WBParaSite" id="nRc.2.0.1.t40226-RA">
    <property type="protein sequence ID" value="nRc.2.0.1.t40226-RA"/>
    <property type="gene ID" value="nRc.2.0.1.g40226"/>
</dbReference>
<feature type="transmembrane region" description="Helical" evidence="1">
    <location>
        <begin position="67"/>
        <end position="86"/>
    </location>
</feature>
<dbReference type="PANTHER" id="PTHR13627:SF32">
    <property type="entry name" value="AGAP006029-PA"/>
    <property type="match status" value="1"/>
</dbReference>
<evidence type="ECO:0000313" key="3">
    <source>
        <dbReference type="Proteomes" id="UP000887565"/>
    </source>
</evidence>
<dbReference type="Proteomes" id="UP000887565">
    <property type="component" value="Unplaced"/>
</dbReference>
<accession>A0A915KN61</accession>
<evidence type="ECO:0000256" key="1">
    <source>
        <dbReference type="SAM" id="Phobius"/>
    </source>
</evidence>
<name>A0A915KN61_ROMCU</name>